<dbReference type="Pfam" id="PF17782">
    <property type="entry name" value="WHD_DprA"/>
    <property type="match status" value="1"/>
</dbReference>
<protein>
    <submittedName>
        <fullName evidence="4">Putative DNA processing protein, DNA processing protein</fullName>
    </submittedName>
</protein>
<dbReference type="SUPFAM" id="SSF102405">
    <property type="entry name" value="MCP/YpsA-like"/>
    <property type="match status" value="1"/>
</dbReference>
<evidence type="ECO:0000313" key="4">
    <source>
        <dbReference type="EMBL" id="KRT67245.1"/>
    </source>
</evidence>
<evidence type="ECO:0000259" key="3">
    <source>
        <dbReference type="Pfam" id="PF17782"/>
    </source>
</evidence>
<dbReference type="PANTHER" id="PTHR43022:SF1">
    <property type="entry name" value="PROTEIN SMF"/>
    <property type="match status" value="1"/>
</dbReference>
<dbReference type="Gene3D" id="1.10.10.10">
    <property type="entry name" value="Winged helix-like DNA-binding domain superfamily/Winged helix DNA-binding domain"/>
    <property type="match status" value="1"/>
</dbReference>
<dbReference type="PATRIC" id="fig|1576480.3.peg.545"/>
<dbReference type="Gene3D" id="3.40.50.450">
    <property type="match status" value="1"/>
</dbReference>
<organism evidence="4 5">
    <name type="scientific">candidate division WWE3 bacterium CSP1-7</name>
    <dbReference type="NCBI Taxonomy" id="1576480"/>
    <lineage>
        <taxon>Bacteria</taxon>
        <taxon>Katanobacteria</taxon>
    </lineage>
</organism>
<proteinExistence type="inferred from homology"/>
<dbReference type="AlphaFoldDB" id="A0A0T5ZWR4"/>
<dbReference type="InterPro" id="IPR003488">
    <property type="entry name" value="DprA"/>
</dbReference>
<dbReference type="PANTHER" id="PTHR43022">
    <property type="entry name" value="PROTEIN SMF"/>
    <property type="match status" value="1"/>
</dbReference>
<sequence length="366" mass="39669">MSNKEKEYWILWNQFYAQIGPIRFEQLIKAFGSAEKAWKAPAEQFSRLGWGPNELSLLKERENLTVEPILETIIKHKATVITREEEIYPVNLLQIPAPPPLLYVRGELLPQDNLSLAVVGSRRATNYGKEVARALVPELASAGLTIVSGLALGIDAEAHRAALSVGGRTIAVLACGIDQIYPPSNASIAREMLESGKGAIVTEFPPETPTYPANFPIRNRVISGLSLGTLVIEAAEGSGTFHTVASALDQGRDVFAVPGSIFSPYSAGTAKLIEKGAKPVTRAGDILEELQVGDQIQIRKARETIAPDPEEKKILTILGPNELHVDEIFNQSELDTAKVSSLLTTMEMKGLVRHLGGGIYQSSISN</sequence>
<dbReference type="Proteomes" id="UP000051297">
    <property type="component" value="Unassembled WGS sequence"/>
</dbReference>
<dbReference type="EMBL" id="LDXK01000005">
    <property type="protein sequence ID" value="KRT67245.1"/>
    <property type="molecule type" value="Genomic_DNA"/>
</dbReference>
<comment type="similarity">
    <text evidence="1">Belongs to the DprA/Smf family.</text>
</comment>
<dbReference type="Pfam" id="PF02481">
    <property type="entry name" value="DNA_processg_A"/>
    <property type="match status" value="1"/>
</dbReference>
<reference evidence="4 5" key="1">
    <citation type="submission" date="2015-05" db="EMBL/GenBank/DDBJ databases">
        <title>Critical biogeochemical functions in the subsurface are associated with bacteria from new phyla and little studied lineages.</title>
        <authorList>
            <person name="Hug L.A."/>
            <person name="Thomas B.C."/>
            <person name="Sharon I."/>
            <person name="Brown C.T."/>
            <person name="Sharma R."/>
            <person name="Hettich R.L."/>
            <person name="Wilkins M.J."/>
            <person name="Williams K.H."/>
            <person name="Singh A."/>
            <person name="Banfield J.F."/>
        </authorList>
    </citation>
    <scope>NUCLEOTIDE SEQUENCE [LARGE SCALE GENOMIC DNA]</scope>
    <source>
        <strain evidence="4">CSP1-7</strain>
    </source>
</reference>
<evidence type="ECO:0000259" key="2">
    <source>
        <dbReference type="Pfam" id="PF02481"/>
    </source>
</evidence>
<dbReference type="InterPro" id="IPR036388">
    <property type="entry name" value="WH-like_DNA-bd_sf"/>
</dbReference>
<dbReference type="InterPro" id="IPR041614">
    <property type="entry name" value="DprA_WH"/>
</dbReference>
<dbReference type="NCBIfam" id="TIGR00732">
    <property type="entry name" value="dprA"/>
    <property type="match status" value="1"/>
</dbReference>
<feature type="domain" description="DprA winged helix" evidence="3">
    <location>
        <begin position="301"/>
        <end position="358"/>
    </location>
</feature>
<name>A0A0T5ZWR4_UNCKA</name>
<feature type="domain" description="Smf/DprA SLOG" evidence="2">
    <location>
        <begin position="80"/>
        <end position="290"/>
    </location>
</feature>
<gene>
    <name evidence="4" type="ORF">XU08_C0005G0002</name>
</gene>
<comment type="caution">
    <text evidence="4">The sequence shown here is derived from an EMBL/GenBank/DDBJ whole genome shotgun (WGS) entry which is preliminary data.</text>
</comment>
<dbReference type="InterPro" id="IPR057666">
    <property type="entry name" value="DrpA_SLOG"/>
</dbReference>
<evidence type="ECO:0000256" key="1">
    <source>
        <dbReference type="ARBA" id="ARBA00006525"/>
    </source>
</evidence>
<dbReference type="GO" id="GO:0009294">
    <property type="term" value="P:DNA-mediated transformation"/>
    <property type="evidence" value="ECO:0007669"/>
    <property type="project" value="InterPro"/>
</dbReference>
<evidence type="ECO:0000313" key="5">
    <source>
        <dbReference type="Proteomes" id="UP000051297"/>
    </source>
</evidence>
<accession>A0A0T5ZWR4</accession>
<dbReference type="STRING" id="1576480.XU08_C0005G0002"/>